<reference evidence="8" key="2">
    <citation type="submission" date="2023-01" db="EMBL/GenBank/DDBJ databases">
        <title>Draft genome sequence of Pseudoalteromonas tetraodonis strain NBRC 103034.</title>
        <authorList>
            <person name="Sun Q."/>
            <person name="Mori K."/>
        </authorList>
    </citation>
    <scope>NUCLEOTIDE SEQUENCE</scope>
    <source>
        <strain evidence="8">NBRC 103034</strain>
    </source>
</reference>
<dbReference type="EMBL" id="BSNE01000006">
    <property type="protein sequence ID" value="GLQ02352.1"/>
    <property type="molecule type" value="Genomic_DNA"/>
</dbReference>
<keyword evidence="3 6" id="KW-0808">Transferase</keyword>
<dbReference type="Pfam" id="PF14487">
    <property type="entry name" value="DarT"/>
    <property type="match status" value="1"/>
</dbReference>
<feature type="active site" description="Proton acceptor" evidence="6">
    <location>
        <position position="159"/>
    </location>
</feature>
<keyword evidence="4 6" id="KW-0548">Nucleotidyltransferase</keyword>
<reference evidence="8" key="1">
    <citation type="journal article" date="2014" name="Int. J. Syst. Evol. Microbiol.">
        <title>Complete genome sequence of Corynebacterium casei LMG S-19264T (=DSM 44701T), isolated from a smear-ripened cheese.</title>
        <authorList>
            <consortium name="US DOE Joint Genome Institute (JGI-PGF)"/>
            <person name="Walter F."/>
            <person name="Albersmeier A."/>
            <person name="Kalinowski J."/>
            <person name="Ruckert C."/>
        </authorList>
    </citation>
    <scope>NUCLEOTIDE SEQUENCE</scope>
    <source>
        <strain evidence="8">NBRC 103034</strain>
    </source>
</reference>
<evidence type="ECO:0000256" key="1">
    <source>
        <dbReference type="ARBA" id="ARBA00022649"/>
    </source>
</evidence>
<dbReference type="GO" id="GO:0016779">
    <property type="term" value="F:nucleotidyltransferase activity"/>
    <property type="evidence" value="ECO:0007669"/>
    <property type="project" value="UniProtKB-UniRule"/>
</dbReference>
<evidence type="ECO:0000256" key="4">
    <source>
        <dbReference type="ARBA" id="ARBA00022695"/>
    </source>
</evidence>
<evidence type="ECO:0000256" key="2">
    <source>
        <dbReference type="ARBA" id="ARBA00022676"/>
    </source>
</evidence>
<organism evidence="8 9">
    <name type="scientific">Pseudoalteromonas tetraodonis GFC</name>
    <dbReference type="NCBI Taxonomy" id="1315271"/>
    <lineage>
        <taxon>Bacteria</taxon>
        <taxon>Pseudomonadati</taxon>
        <taxon>Pseudomonadota</taxon>
        <taxon>Gammaproteobacteria</taxon>
        <taxon>Alteromonadales</taxon>
        <taxon>Pseudoalteromonadaceae</taxon>
        <taxon>Pseudoalteromonas</taxon>
    </lineage>
</organism>
<feature type="binding site" evidence="6">
    <location>
        <position position="159"/>
    </location>
    <ligand>
        <name>NAD(+)</name>
        <dbReference type="ChEBI" id="CHEBI:57540"/>
    </ligand>
</feature>
<feature type="domain" description="DarT" evidence="7">
    <location>
        <begin position="120"/>
        <end position="301"/>
    </location>
</feature>
<proteinExistence type="inferred from homology"/>
<feature type="active site" evidence="6">
    <location>
        <position position="254"/>
    </location>
</feature>
<comment type="similarity">
    <text evidence="6">Belongs to the DarT ADP-ribosyltransferase family.</text>
</comment>
<evidence type="ECO:0000256" key="3">
    <source>
        <dbReference type="ARBA" id="ARBA00022679"/>
    </source>
</evidence>
<keyword evidence="5 6" id="KW-0238">DNA-binding</keyword>
<dbReference type="AlphaFoldDB" id="A0AA37S2M5"/>
<dbReference type="GO" id="GO:0016757">
    <property type="term" value="F:glycosyltransferase activity"/>
    <property type="evidence" value="ECO:0007669"/>
    <property type="project" value="UniProtKB-UniRule"/>
</dbReference>
<accession>A0AA37S2M5</accession>
<sequence length="301" mass="34011">MEINMFEPMLNKTLALLPTPAIAAEFVVNELSFANKSSLLVRNFAKSSGVKLKTEMPLLELNSPNILFSTLIADLGSYQNTISLRLELIDAVMKHYGLGKYANIDDKELIKQFCSERGITTLIHFTKVKNLKSILDIGLNSKDYNNEISKGHIYNDANRFDYRTHMISLSVSYPNDKMFYKYRQAQPEESWAVLEISARVLWELDCLFCPANAASSSIASATEASLSGSVALKQLFNNQPINLRACDPTDSQAEILVNSHIPKEYIQSIYLDKPSELLANTDFKINNTYFHNRQYALSHCF</sequence>
<comment type="catalytic activity">
    <reaction evidence="6">
        <text>a thymidine in DNA + NAD(+) = an N-(ADP-alpha-D-ribosyl)-thymidine in DNA + nicotinamide + H(+)</text>
        <dbReference type="Rhea" id="RHEA:71651"/>
        <dbReference type="Rhea" id="RHEA-COMP:13556"/>
        <dbReference type="Rhea" id="RHEA-COMP:18051"/>
        <dbReference type="ChEBI" id="CHEBI:15378"/>
        <dbReference type="ChEBI" id="CHEBI:17154"/>
        <dbReference type="ChEBI" id="CHEBI:57540"/>
        <dbReference type="ChEBI" id="CHEBI:137386"/>
        <dbReference type="ChEBI" id="CHEBI:191199"/>
    </reaction>
</comment>
<evidence type="ECO:0000256" key="5">
    <source>
        <dbReference type="ARBA" id="ARBA00023125"/>
    </source>
</evidence>
<comment type="caution">
    <text evidence="8">The sequence shown here is derived from an EMBL/GenBank/DDBJ whole genome shotgun (WGS) entry which is preliminary data.</text>
</comment>
<comment type="caution">
    <text evidence="6">Lacks conserved residue(s) required for the propagation of feature annotation.</text>
</comment>
<keyword evidence="2 6" id="KW-0328">Glycosyltransferase</keyword>
<dbReference type="Proteomes" id="UP001161408">
    <property type="component" value="Unassembled WGS sequence"/>
</dbReference>
<keyword evidence="9" id="KW-1185">Reference proteome</keyword>
<evidence type="ECO:0000313" key="9">
    <source>
        <dbReference type="Proteomes" id="UP001161408"/>
    </source>
</evidence>
<dbReference type="GO" id="GO:0003677">
    <property type="term" value="F:DNA binding"/>
    <property type="evidence" value="ECO:0007669"/>
    <property type="project" value="UniProtKB-UniRule"/>
</dbReference>
<name>A0AA37S2M5_9GAMM</name>
<evidence type="ECO:0000313" key="8">
    <source>
        <dbReference type="EMBL" id="GLQ02352.1"/>
    </source>
</evidence>
<gene>
    <name evidence="8" type="ORF">GCM10007914_12330</name>
</gene>
<dbReference type="PROSITE" id="PS52018">
    <property type="entry name" value="DART"/>
    <property type="match status" value="1"/>
</dbReference>
<dbReference type="InterPro" id="IPR029494">
    <property type="entry name" value="DarT"/>
</dbReference>
<evidence type="ECO:0000259" key="7">
    <source>
        <dbReference type="PROSITE" id="PS52018"/>
    </source>
</evidence>
<evidence type="ECO:0000256" key="6">
    <source>
        <dbReference type="PROSITE-ProRule" id="PRU01362"/>
    </source>
</evidence>
<protein>
    <recommendedName>
        <fullName evidence="7">DarT domain-containing protein</fullName>
    </recommendedName>
</protein>
<keyword evidence="1 6" id="KW-1277">Toxin-antitoxin system</keyword>
<feature type="binding site" evidence="6">
    <location>
        <begin position="124"/>
        <end position="126"/>
    </location>
    <ligand>
        <name>NAD(+)</name>
        <dbReference type="ChEBI" id="CHEBI:57540"/>
    </ligand>
</feature>